<feature type="coiled-coil region" evidence="2">
    <location>
        <begin position="100"/>
        <end position="127"/>
    </location>
</feature>
<reference evidence="5" key="1">
    <citation type="submission" date="2023-03" db="EMBL/GenBank/DDBJ databases">
        <title>Massive genome expansion in bonnet fungi (Mycena s.s.) driven by repeated elements and novel gene families across ecological guilds.</title>
        <authorList>
            <consortium name="Lawrence Berkeley National Laboratory"/>
            <person name="Harder C.B."/>
            <person name="Miyauchi S."/>
            <person name="Viragh M."/>
            <person name="Kuo A."/>
            <person name="Thoen E."/>
            <person name="Andreopoulos B."/>
            <person name="Lu D."/>
            <person name="Skrede I."/>
            <person name="Drula E."/>
            <person name="Henrissat B."/>
            <person name="Morin E."/>
            <person name="Kohler A."/>
            <person name="Barry K."/>
            <person name="LaButti K."/>
            <person name="Morin E."/>
            <person name="Salamov A."/>
            <person name="Lipzen A."/>
            <person name="Mereny Z."/>
            <person name="Hegedus B."/>
            <person name="Baldrian P."/>
            <person name="Stursova M."/>
            <person name="Weitz H."/>
            <person name="Taylor A."/>
            <person name="Grigoriev I.V."/>
            <person name="Nagy L.G."/>
            <person name="Martin F."/>
            <person name="Kauserud H."/>
        </authorList>
    </citation>
    <scope>NUCLEOTIDE SEQUENCE</scope>
    <source>
        <strain evidence="5">CBHHK200</strain>
    </source>
</reference>
<organism evidence="5 6">
    <name type="scientific">Mycena alexandri</name>
    <dbReference type="NCBI Taxonomy" id="1745969"/>
    <lineage>
        <taxon>Eukaryota</taxon>
        <taxon>Fungi</taxon>
        <taxon>Dikarya</taxon>
        <taxon>Basidiomycota</taxon>
        <taxon>Agaricomycotina</taxon>
        <taxon>Agaricomycetes</taxon>
        <taxon>Agaricomycetidae</taxon>
        <taxon>Agaricales</taxon>
        <taxon>Marasmiineae</taxon>
        <taxon>Mycenaceae</taxon>
        <taxon>Mycena</taxon>
    </lineage>
</organism>
<sequence>MPGSAQAAFSLNSTISRVGPPGSSTNPFVLGSSPPPPSKRVPTKRTGPTRTVPATRAARDIGSLLGARVICAPPSAIAQASRQPYPPGILGDFRGAAAPRRDAAEVAQREAAEVERARREHVEARDAVSVAAARLAIPHVVITSGIRRRARRISLGMRDKRTVPLTPENVLVTDAVPPTVLTTRAHQTCGICLHTKSHPVSYLCGHSHCYRCIRVWLEKKFTCPTCRTVMNRAPHRNYIEEEGLALDHPNFVDTSVVDYNWDGLRFPQLAEVGPEFDSE</sequence>
<comment type="caution">
    <text evidence="5">The sequence shown here is derived from an EMBL/GenBank/DDBJ whole genome shotgun (WGS) entry which is preliminary data.</text>
</comment>
<dbReference type="SUPFAM" id="SSF57850">
    <property type="entry name" value="RING/U-box"/>
    <property type="match status" value="1"/>
</dbReference>
<dbReference type="EMBL" id="JARJCM010000171">
    <property type="protein sequence ID" value="KAJ7024362.1"/>
    <property type="molecule type" value="Genomic_DNA"/>
</dbReference>
<keyword evidence="1" id="KW-0863">Zinc-finger</keyword>
<evidence type="ECO:0000313" key="6">
    <source>
        <dbReference type="Proteomes" id="UP001218188"/>
    </source>
</evidence>
<feature type="domain" description="RING-type" evidence="4">
    <location>
        <begin position="189"/>
        <end position="227"/>
    </location>
</feature>
<keyword evidence="2" id="KW-0175">Coiled coil</keyword>
<keyword evidence="6" id="KW-1185">Reference proteome</keyword>
<dbReference type="PROSITE" id="PS50089">
    <property type="entry name" value="ZF_RING_2"/>
    <property type="match status" value="1"/>
</dbReference>
<dbReference type="InterPro" id="IPR013083">
    <property type="entry name" value="Znf_RING/FYVE/PHD"/>
</dbReference>
<dbReference type="SMART" id="SM00184">
    <property type="entry name" value="RING"/>
    <property type="match status" value="1"/>
</dbReference>
<evidence type="ECO:0000313" key="5">
    <source>
        <dbReference type="EMBL" id="KAJ7024362.1"/>
    </source>
</evidence>
<dbReference type="AlphaFoldDB" id="A0AAD6SBU8"/>
<dbReference type="InterPro" id="IPR001841">
    <property type="entry name" value="Znf_RING"/>
</dbReference>
<feature type="compositionally biased region" description="Polar residues" evidence="3">
    <location>
        <begin position="7"/>
        <end position="27"/>
    </location>
</feature>
<keyword evidence="1" id="KW-0479">Metal-binding</keyword>
<dbReference type="Proteomes" id="UP001218188">
    <property type="component" value="Unassembled WGS sequence"/>
</dbReference>
<keyword evidence="1" id="KW-0862">Zinc</keyword>
<protein>
    <recommendedName>
        <fullName evidence="4">RING-type domain-containing protein</fullName>
    </recommendedName>
</protein>
<feature type="region of interest" description="Disordered" evidence="3">
    <location>
        <begin position="1"/>
        <end position="50"/>
    </location>
</feature>
<evidence type="ECO:0000259" key="4">
    <source>
        <dbReference type="PROSITE" id="PS50089"/>
    </source>
</evidence>
<evidence type="ECO:0000256" key="2">
    <source>
        <dbReference type="SAM" id="Coils"/>
    </source>
</evidence>
<dbReference type="Pfam" id="PF13923">
    <property type="entry name" value="zf-C3HC4_2"/>
    <property type="match status" value="1"/>
</dbReference>
<evidence type="ECO:0000256" key="1">
    <source>
        <dbReference type="PROSITE-ProRule" id="PRU00175"/>
    </source>
</evidence>
<name>A0AAD6SBU8_9AGAR</name>
<evidence type="ECO:0000256" key="3">
    <source>
        <dbReference type="SAM" id="MobiDB-lite"/>
    </source>
</evidence>
<accession>A0AAD6SBU8</accession>
<proteinExistence type="predicted"/>
<dbReference type="GO" id="GO:0008270">
    <property type="term" value="F:zinc ion binding"/>
    <property type="evidence" value="ECO:0007669"/>
    <property type="project" value="UniProtKB-KW"/>
</dbReference>
<dbReference type="Gene3D" id="3.30.40.10">
    <property type="entry name" value="Zinc/RING finger domain, C3HC4 (zinc finger)"/>
    <property type="match status" value="1"/>
</dbReference>
<gene>
    <name evidence="5" type="ORF">C8F04DRAFT_1270379</name>
</gene>